<dbReference type="SUPFAM" id="SSF53098">
    <property type="entry name" value="Ribonuclease H-like"/>
    <property type="match status" value="1"/>
</dbReference>
<dbReference type="PANTHER" id="PTHR21077:SF5">
    <property type="entry name" value="CROSSOVER JUNCTION ENDONUCLEASE MMS4"/>
    <property type="match status" value="1"/>
</dbReference>
<accession>A0AA38L833</accession>
<dbReference type="InterPro" id="IPR036397">
    <property type="entry name" value="RNaseH_sf"/>
</dbReference>
<feature type="domain" description="Reverse transcriptase Ty1/copia-type" evidence="14">
    <location>
        <begin position="583"/>
        <end position="826"/>
    </location>
</feature>
<dbReference type="SUPFAM" id="SSF56672">
    <property type="entry name" value="DNA/RNA polymerases"/>
    <property type="match status" value="1"/>
</dbReference>
<dbReference type="InterPro" id="IPR012337">
    <property type="entry name" value="RNaseH-like_sf"/>
</dbReference>
<dbReference type="Gene3D" id="3.30.420.10">
    <property type="entry name" value="Ribonuclease H-like superfamily/Ribonuclease H"/>
    <property type="match status" value="1"/>
</dbReference>
<evidence type="ECO:0000256" key="4">
    <source>
        <dbReference type="ARBA" id="ARBA00022723"/>
    </source>
</evidence>
<dbReference type="GO" id="GO:0006310">
    <property type="term" value="P:DNA recombination"/>
    <property type="evidence" value="ECO:0007669"/>
    <property type="project" value="UniProtKB-KW"/>
</dbReference>
<evidence type="ECO:0000256" key="8">
    <source>
        <dbReference type="ARBA" id="ARBA00022801"/>
    </source>
</evidence>
<evidence type="ECO:0000256" key="2">
    <source>
        <dbReference type="ARBA" id="ARBA00004123"/>
    </source>
</evidence>
<keyword evidence="10" id="KW-0233">DNA recombination</keyword>
<evidence type="ECO:0000256" key="5">
    <source>
        <dbReference type="ARBA" id="ARBA00022750"/>
    </source>
</evidence>
<dbReference type="GO" id="GO:0046872">
    <property type="term" value="F:metal ion binding"/>
    <property type="evidence" value="ECO:0007669"/>
    <property type="project" value="UniProtKB-KW"/>
</dbReference>
<keyword evidence="6" id="KW-0255">Endonuclease</keyword>
<gene>
    <name evidence="16" type="ORF">KI387_023588</name>
</gene>
<dbReference type="GO" id="GO:0048476">
    <property type="term" value="C:Holliday junction resolvase complex"/>
    <property type="evidence" value="ECO:0007669"/>
    <property type="project" value="InterPro"/>
</dbReference>
<comment type="cofactor">
    <cofactor evidence="1">
        <name>Mg(2+)</name>
        <dbReference type="ChEBI" id="CHEBI:18420"/>
    </cofactor>
</comment>
<keyword evidence="11" id="KW-0234">DNA repair</keyword>
<keyword evidence="7" id="KW-0227">DNA damage</keyword>
<dbReference type="InterPro" id="IPR042530">
    <property type="entry name" value="EME1/EME2_C"/>
</dbReference>
<dbReference type="InterPro" id="IPR054722">
    <property type="entry name" value="PolX-like_BBD"/>
</dbReference>
<proteinExistence type="predicted"/>
<evidence type="ECO:0000256" key="12">
    <source>
        <dbReference type="ARBA" id="ARBA00023242"/>
    </source>
</evidence>
<reference evidence="16 17" key="1">
    <citation type="journal article" date="2021" name="Nat. Plants">
        <title>The Taxus genome provides insights into paclitaxel biosynthesis.</title>
        <authorList>
            <person name="Xiong X."/>
            <person name="Gou J."/>
            <person name="Liao Q."/>
            <person name="Li Y."/>
            <person name="Zhou Q."/>
            <person name="Bi G."/>
            <person name="Li C."/>
            <person name="Du R."/>
            <person name="Wang X."/>
            <person name="Sun T."/>
            <person name="Guo L."/>
            <person name="Liang H."/>
            <person name="Lu P."/>
            <person name="Wu Y."/>
            <person name="Zhang Z."/>
            <person name="Ro D.K."/>
            <person name="Shang Y."/>
            <person name="Huang S."/>
            <person name="Yan J."/>
        </authorList>
    </citation>
    <scope>NUCLEOTIDE SEQUENCE [LARGE SCALE GENOMIC DNA]</scope>
    <source>
        <strain evidence="16">Ta-2019</strain>
    </source>
</reference>
<evidence type="ECO:0000256" key="6">
    <source>
        <dbReference type="ARBA" id="ARBA00022759"/>
    </source>
</evidence>
<keyword evidence="8" id="KW-0378">Hydrolase</keyword>
<evidence type="ECO:0000256" key="10">
    <source>
        <dbReference type="ARBA" id="ARBA00023172"/>
    </source>
</evidence>
<protein>
    <submittedName>
        <fullName evidence="16">Uncharacterized protein</fullName>
    </submittedName>
</protein>
<evidence type="ECO:0000256" key="11">
    <source>
        <dbReference type="ARBA" id="ARBA00023204"/>
    </source>
</evidence>
<keyword evidence="12" id="KW-0539">Nucleus</keyword>
<keyword evidence="9" id="KW-0460">Magnesium</keyword>
<keyword evidence="5" id="KW-0645">Protease</keyword>
<comment type="caution">
    <text evidence="16">The sequence shown here is derived from an EMBL/GenBank/DDBJ whole genome shotgun (WGS) entry which is preliminary data.</text>
</comment>
<dbReference type="GO" id="GO:0005634">
    <property type="term" value="C:nucleus"/>
    <property type="evidence" value="ECO:0007669"/>
    <property type="project" value="UniProtKB-SubCell"/>
</dbReference>
<dbReference type="Pfam" id="PF07727">
    <property type="entry name" value="RVT_2"/>
    <property type="match status" value="1"/>
</dbReference>
<dbReference type="InterPro" id="IPR013103">
    <property type="entry name" value="RVT_2"/>
</dbReference>
<keyword evidence="4" id="KW-0479">Metal-binding</keyword>
<dbReference type="Gene3D" id="3.40.50.10130">
    <property type="match status" value="1"/>
</dbReference>
<keyword evidence="13" id="KW-0469">Meiosis</keyword>
<dbReference type="GO" id="GO:0004519">
    <property type="term" value="F:endonuclease activity"/>
    <property type="evidence" value="ECO:0007669"/>
    <property type="project" value="UniProtKB-KW"/>
</dbReference>
<dbReference type="InterPro" id="IPR043502">
    <property type="entry name" value="DNA/RNA_pol_sf"/>
</dbReference>
<keyword evidence="5" id="KW-0064">Aspartyl protease</keyword>
<dbReference type="AlphaFoldDB" id="A0AA38L833"/>
<keyword evidence="3" id="KW-0540">Nuclease</keyword>
<evidence type="ECO:0000259" key="14">
    <source>
        <dbReference type="Pfam" id="PF07727"/>
    </source>
</evidence>
<dbReference type="PANTHER" id="PTHR21077">
    <property type="entry name" value="EME1 PROTEIN"/>
    <property type="match status" value="1"/>
</dbReference>
<evidence type="ECO:0000256" key="9">
    <source>
        <dbReference type="ARBA" id="ARBA00022842"/>
    </source>
</evidence>
<dbReference type="GO" id="GO:0051321">
    <property type="term" value="P:meiotic cell cycle"/>
    <property type="evidence" value="ECO:0007669"/>
    <property type="project" value="UniProtKB-KW"/>
</dbReference>
<keyword evidence="17" id="KW-1185">Reference proteome</keyword>
<name>A0AA38L833_TAXCH</name>
<dbReference type="Pfam" id="PF14223">
    <property type="entry name" value="Retrotran_gag_2"/>
    <property type="match status" value="1"/>
</dbReference>
<evidence type="ECO:0000256" key="7">
    <source>
        <dbReference type="ARBA" id="ARBA00022763"/>
    </source>
</evidence>
<dbReference type="EMBL" id="JAHRHJ020000005">
    <property type="protein sequence ID" value="KAH9314961.1"/>
    <property type="molecule type" value="Genomic_DNA"/>
</dbReference>
<dbReference type="Proteomes" id="UP000824469">
    <property type="component" value="Unassembled WGS sequence"/>
</dbReference>
<dbReference type="GO" id="GO:0006281">
    <property type="term" value="P:DNA repair"/>
    <property type="evidence" value="ECO:0007669"/>
    <property type="project" value="UniProtKB-KW"/>
</dbReference>
<feature type="non-terminal residue" evidence="16">
    <location>
        <position position="1"/>
    </location>
</feature>
<evidence type="ECO:0000256" key="1">
    <source>
        <dbReference type="ARBA" id="ARBA00001946"/>
    </source>
</evidence>
<comment type="subcellular location">
    <subcellularLocation>
        <location evidence="2">Nucleus</location>
    </subcellularLocation>
</comment>
<dbReference type="InterPro" id="IPR033310">
    <property type="entry name" value="Mms4/EME1/EME2"/>
</dbReference>
<evidence type="ECO:0000256" key="3">
    <source>
        <dbReference type="ARBA" id="ARBA00022722"/>
    </source>
</evidence>
<feature type="domain" description="Retrovirus-related Pol polyprotein from transposon TNT 1-94-like beta-barrel" evidence="15">
    <location>
        <begin position="258"/>
        <end position="336"/>
    </location>
</feature>
<dbReference type="Gene3D" id="1.10.150.670">
    <property type="entry name" value="Crossover junction endonuclease EME1, DNA-binding domain"/>
    <property type="match status" value="1"/>
</dbReference>
<evidence type="ECO:0000256" key="13">
    <source>
        <dbReference type="ARBA" id="ARBA00023254"/>
    </source>
</evidence>
<evidence type="ECO:0000313" key="16">
    <source>
        <dbReference type="EMBL" id="KAH9314961.1"/>
    </source>
</evidence>
<evidence type="ECO:0000259" key="15">
    <source>
        <dbReference type="Pfam" id="PF22936"/>
    </source>
</evidence>
<evidence type="ECO:0000313" key="17">
    <source>
        <dbReference type="Proteomes" id="UP000824469"/>
    </source>
</evidence>
<sequence>MVAEFRDCDKIIKGDESRPATNFEDYDKPPKEALLLLKLSVLDKMIPEVRNAILSSTLRASLKGKYQTSEKSRVLYLKNMLCSVKLQEGGSLSEHLLWMEDLRDQLFSINKMVDDDDMVALVLNSLPSSYESCVEALHLMAESETLTFDKVSSYLLQKERRQTQVQEFTSGQSESAFAAQSKGKCKRQAETSSFSPKYQVKCYYCHKLCHVKKDCRKRLNALKKQKGQAQVATVEHESEEEYALMASCTDNGSPTRCWFFDFEALWHFTCQKDWYVNFNSRSSDSVTLEDGRSHAIEGIGDVCIMLNNNTRLLVKNVRYVPNMYKSLLSFSQLIDKPNISVNFSGKQCIVSDIKQNKVVTLGIGHGGLYRLVDPATVNLHALVVEGNISVLWHERYGHLKRKQKWKPFPSESDWRAKGLLDLVHADLCEPLWKIPTVLGARYVLLLVDDYSRKMWVYVLKKKSDCFASFVKFKASVENQTDRRIKTLRSDNEVTTQPATTSSVQRRPKWFYSTIQDLRKEELSPLLDGRSRRTGKKIDYFEHTQFALASDLLHIHEPHKYFEARGIPEWEIAMQLEYDALIKNNIWKLVPLPPGKHTIGYKWVYKIKCKADGTLDKYKARFVAKGFSQQEGTNYEETVSPTVKMVTFQLPLSFATQFGLKVYQMDVKSAFLNGDLEEEVYMTQPEGFRARGSEHLVCRLIKSLYGLKQAPRAWYIKIDKHLRDSSFTRSHFDPNLYVKSNDDDIVILIVYVDDLAIIGSGDAAIHKVKSDLCATFDMTDLGLLHYFLGVEFGQLDHLIFISQVKYASNLLQKFQMYDCNSSSTPMEVGLKLSAHDDSPPVDEPLYRQLVGSLIYLTTTQPDLCFAVSYLTWFLYKPKLIHWGEAKRVLRYVKGTLDFGILYQRVVDFRLIGYTDSDWGGSALAKMVTHFVGVHSRLCLDEAEVADHIVGLTRSLAECQFRQKLTHLSISANGSFVPKDYPTKHVINKSVWLKALVAIPRIPPKCAVAIAKKYPTMRSLLNVYLDTGRT</sequence>
<dbReference type="Pfam" id="PF22936">
    <property type="entry name" value="Pol_BBD"/>
    <property type="match status" value="1"/>
</dbReference>
<dbReference type="GO" id="GO:0003676">
    <property type="term" value="F:nucleic acid binding"/>
    <property type="evidence" value="ECO:0007669"/>
    <property type="project" value="InterPro"/>
</dbReference>
<dbReference type="GO" id="GO:0004190">
    <property type="term" value="F:aspartic-type endopeptidase activity"/>
    <property type="evidence" value="ECO:0007669"/>
    <property type="project" value="UniProtKB-KW"/>
</dbReference>
<organism evidence="16 17">
    <name type="scientific">Taxus chinensis</name>
    <name type="common">Chinese yew</name>
    <name type="synonym">Taxus wallichiana var. chinensis</name>
    <dbReference type="NCBI Taxonomy" id="29808"/>
    <lineage>
        <taxon>Eukaryota</taxon>
        <taxon>Viridiplantae</taxon>
        <taxon>Streptophyta</taxon>
        <taxon>Embryophyta</taxon>
        <taxon>Tracheophyta</taxon>
        <taxon>Spermatophyta</taxon>
        <taxon>Pinopsida</taxon>
        <taxon>Pinidae</taxon>
        <taxon>Conifers II</taxon>
        <taxon>Cupressales</taxon>
        <taxon>Taxaceae</taxon>
        <taxon>Taxus</taxon>
    </lineage>
</organism>